<keyword evidence="4" id="KW-1185">Reference proteome</keyword>
<evidence type="ECO:0000256" key="2">
    <source>
        <dbReference type="SAM" id="Phobius"/>
    </source>
</evidence>
<sequence>MTEQPNDKPKKNPLLDRLRELMHAVEVPTEHLGVLRATELRAGQVVALDAQMGALDTTNDRAVAHAFMCLTLGYPDPNDDKDILPLSEADLAQLTDRDLDEFSDRYLKGVLGHTTKDDPVAGIAGHVRTTWAESQASHKAMLESLKSSVMLDAGLMSMWPDLKAQLGATDHLHSALEDLRRSLDPMLGTMSDVQNFFKDNSSTAIGDILKGIHGEQGSIGDILKGINRERDLIGGAYEGIVPGTPPFETPPGSFIPRIPPLDPDILRSPLPDIETHSAKTAEAVGRLVGLAEGVSQHVDHMVAHVGRMSAALIQMSQQAAQDALESQERHQLAMRTQAEQSALAQHAMAIQAADAAAAAARTDRHANRALVASFFAIVLAALVPVAISWFESRAGSQQSEREIAMLAELTRQNETLAALAAQESAEAAERENSRVVQEASAAALQALVKLQEEEAAARAAALTPQPQERMR</sequence>
<evidence type="ECO:0000256" key="1">
    <source>
        <dbReference type="SAM" id="Coils"/>
    </source>
</evidence>
<reference evidence="3 4" key="1">
    <citation type="submission" date="2019-03" db="EMBL/GenBank/DDBJ databases">
        <title>Arenimonas daejeonensis sp. nov., isolated from compost.</title>
        <authorList>
            <person name="Jeon C.O."/>
        </authorList>
    </citation>
    <scope>NUCLEOTIDE SEQUENCE [LARGE SCALE GENOMIC DNA]</scope>
    <source>
        <strain evidence="3 4">R29</strain>
    </source>
</reference>
<keyword evidence="2" id="KW-0472">Membrane</keyword>
<gene>
    <name evidence="3" type="ORF">E1B00_12505</name>
</gene>
<proteinExistence type="predicted"/>
<keyword evidence="2" id="KW-0812">Transmembrane</keyword>
<organism evidence="3 4">
    <name type="scientific">Arenimonas terrae</name>
    <dbReference type="NCBI Taxonomy" id="2546226"/>
    <lineage>
        <taxon>Bacteria</taxon>
        <taxon>Pseudomonadati</taxon>
        <taxon>Pseudomonadota</taxon>
        <taxon>Gammaproteobacteria</taxon>
        <taxon>Lysobacterales</taxon>
        <taxon>Lysobacteraceae</taxon>
        <taxon>Arenimonas</taxon>
    </lineage>
</organism>
<evidence type="ECO:0000313" key="4">
    <source>
        <dbReference type="Proteomes" id="UP000305760"/>
    </source>
</evidence>
<protein>
    <submittedName>
        <fullName evidence="3">Uncharacterized protein</fullName>
    </submittedName>
</protein>
<keyword evidence="1" id="KW-0175">Coiled coil</keyword>
<keyword evidence="2" id="KW-1133">Transmembrane helix</keyword>
<dbReference type="Proteomes" id="UP000305760">
    <property type="component" value="Unassembled WGS sequence"/>
</dbReference>
<dbReference type="AlphaFoldDB" id="A0A5C4RPQ0"/>
<feature type="coiled-coil region" evidence="1">
    <location>
        <begin position="406"/>
        <end position="438"/>
    </location>
</feature>
<comment type="caution">
    <text evidence="3">The sequence shown here is derived from an EMBL/GenBank/DDBJ whole genome shotgun (WGS) entry which is preliminary data.</text>
</comment>
<name>A0A5C4RPQ0_9GAMM</name>
<evidence type="ECO:0000313" key="3">
    <source>
        <dbReference type="EMBL" id="TNJ33120.1"/>
    </source>
</evidence>
<feature type="transmembrane region" description="Helical" evidence="2">
    <location>
        <begin position="369"/>
        <end position="390"/>
    </location>
</feature>
<accession>A0A5C4RPQ0</accession>
<dbReference type="EMBL" id="SMDR01000003">
    <property type="protein sequence ID" value="TNJ33120.1"/>
    <property type="molecule type" value="Genomic_DNA"/>
</dbReference>
<dbReference type="RefSeq" id="WP_139449282.1">
    <property type="nucleotide sequence ID" value="NZ_SMDR01000003.1"/>
</dbReference>